<dbReference type="AlphaFoldDB" id="A0A6J4PPF6"/>
<accession>A0A6J4PPF6</accession>
<reference evidence="1" key="1">
    <citation type="submission" date="2020-02" db="EMBL/GenBank/DDBJ databases">
        <authorList>
            <person name="Meier V. D."/>
        </authorList>
    </citation>
    <scope>NUCLEOTIDE SEQUENCE</scope>
    <source>
        <strain evidence="1">AVDCRST_MAG01</strain>
    </source>
</reference>
<sequence length="102" mass="11577">MALAQKTLPLREEPAELRAETRALLEESPEEGSRLVSEAAFVADLLWEDWRDLLEPAGMGHDRFIQISRGYADELRLWVLGERPWDHCAAGLAGRVQRRLPA</sequence>
<gene>
    <name evidence="1" type="ORF">AVDCRST_MAG01-01-2372</name>
</gene>
<name>A0A6J4PPF6_9ACTN</name>
<protein>
    <submittedName>
        <fullName evidence="1">Uncharacterized protein</fullName>
    </submittedName>
</protein>
<dbReference type="EMBL" id="CADCUW010000324">
    <property type="protein sequence ID" value="CAA9422213.1"/>
    <property type="molecule type" value="Genomic_DNA"/>
</dbReference>
<proteinExistence type="predicted"/>
<evidence type="ECO:0000313" key="1">
    <source>
        <dbReference type="EMBL" id="CAA9422213.1"/>
    </source>
</evidence>
<organism evidence="1">
    <name type="scientific">uncultured Rubrobacteraceae bacterium</name>
    <dbReference type="NCBI Taxonomy" id="349277"/>
    <lineage>
        <taxon>Bacteria</taxon>
        <taxon>Bacillati</taxon>
        <taxon>Actinomycetota</taxon>
        <taxon>Rubrobacteria</taxon>
        <taxon>Rubrobacterales</taxon>
        <taxon>Rubrobacteraceae</taxon>
        <taxon>environmental samples</taxon>
    </lineage>
</organism>